<comment type="caution">
    <text evidence="1">The sequence shown here is derived from an EMBL/GenBank/DDBJ whole genome shotgun (WGS) entry which is preliminary data.</text>
</comment>
<proteinExistence type="predicted"/>
<sequence>MLSDDLDALSYPERIPALLRLLREQADPAAVLTELTTGGPTARYLAVVAAAATGHRPIVVQALADQDPAVRAEAARQALRRGWTTGGELLGDAPPVLRHLILRLLRRRPGSGDAVIDLVRERYGDREAAVVLPACSAPVVVRLLPDLARSVVSWKVLARRHSAAVLDWADAVLSGTETPDWAPVVDAVRACVDRRPERVLDLLERHVRDSLPDVGLAPIAARFPARVVALVTGRVTWQTSYQHLPVEVLRHLLGLGVDDLVAVDEIAPDFFEMLPADRRVEVYTASRPELPYQGRVESLPSAARVREVRRILALPQIAADETQTRSWSRLLPAAESLPILDEEARDHRPYQRESAYAEMVGVAAGEPTALTQVLERLLRMRNEREAVRRPALRALRNLIPHLTGAVVPLLTAITDAAIESRDLSPRTEEALVELAWAALAGRPVASTGDGDGPARWALGMIARLPIPWYIETPLRPGQERLVTAALLKRITADPGELLKLVDLLEKRARQVPELQDLLRRAAAPSSPADVRDKAVDGWLDDPRTRPERVADLLREDPAVVRLAPVWREVTGWTTTLLDSLLPDPAGSSNVAPGEPAVVAWSSVVAAGPPVHVRRWSVRQQRSYAAALAAVAADTDVEQRARIVAVRSLARVPVAGRELLAGFLDAPEPPIAEAALSALPWTDRPDEALPILLGYAGGDRAGAALPAADRAARFVSPSALITLLRGVLLAPPSEVRVSSRKAAARILARYGPPESTDLLAEVWHTPDVHSDVRAAIVAALRGQASSPAAWDILTEAAASAEHAVVAALLGAVPQDLPEPDRNRFAALVATACAASDLRIARDALRRLPEWIPWAPDAVALIADALVHPGHVTPGATRPDPDLDALVGVLLEHSPPADSDRGTLASVFARLIADDHADTRVGTPDRDRPARRILTRIVGSASRWARADRPTDSRAAHLPAARAAARMLAADPGLLADGAALLLALAESRLVPLAEVADLVAARPALAVRLAGQLADRRPQADPAADLAGTAAALGDRGDLAGGLFAVALVAAAGGASRWKAPWPEALNRLRAHPDPDVADAAYRRMMYR</sequence>
<accession>A0ABW4AIR2</accession>
<dbReference type="Pfam" id="PF13646">
    <property type="entry name" value="HEAT_2"/>
    <property type="match status" value="1"/>
</dbReference>
<dbReference type="Proteomes" id="UP001597183">
    <property type="component" value="Unassembled WGS sequence"/>
</dbReference>
<keyword evidence="2" id="KW-1185">Reference proteome</keyword>
<protein>
    <submittedName>
        <fullName evidence="1">HEAT repeat domain-containing protein</fullName>
    </submittedName>
</protein>
<organism evidence="1 2">
    <name type="scientific">Actinoplanes sichuanensis</name>
    <dbReference type="NCBI Taxonomy" id="512349"/>
    <lineage>
        <taxon>Bacteria</taxon>
        <taxon>Bacillati</taxon>
        <taxon>Actinomycetota</taxon>
        <taxon>Actinomycetes</taxon>
        <taxon>Micromonosporales</taxon>
        <taxon>Micromonosporaceae</taxon>
        <taxon>Actinoplanes</taxon>
    </lineage>
</organism>
<reference evidence="2" key="1">
    <citation type="journal article" date="2019" name="Int. J. Syst. Evol. Microbiol.">
        <title>The Global Catalogue of Microorganisms (GCM) 10K type strain sequencing project: providing services to taxonomists for standard genome sequencing and annotation.</title>
        <authorList>
            <consortium name="The Broad Institute Genomics Platform"/>
            <consortium name="The Broad Institute Genome Sequencing Center for Infectious Disease"/>
            <person name="Wu L."/>
            <person name="Ma J."/>
        </authorList>
    </citation>
    <scope>NUCLEOTIDE SEQUENCE [LARGE SCALE GENOMIC DNA]</scope>
    <source>
        <strain evidence="2">CCM 7526</strain>
    </source>
</reference>
<dbReference type="InterPro" id="IPR016024">
    <property type="entry name" value="ARM-type_fold"/>
</dbReference>
<dbReference type="RefSeq" id="WP_317793647.1">
    <property type="nucleotide sequence ID" value="NZ_AP028461.1"/>
</dbReference>
<dbReference type="EMBL" id="JBHTMK010000044">
    <property type="protein sequence ID" value="MFD1370585.1"/>
    <property type="molecule type" value="Genomic_DNA"/>
</dbReference>
<gene>
    <name evidence="1" type="ORF">ACFQ5G_35060</name>
</gene>
<evidence type="ECO:0000313" key="2">
    <source>
        <dbReference type="Proteomes" id="UP001597183"/>
    </source>
</evidence>
<dbReference type="SUPFAM" id="SSF48371">
    <property type="entry name" value="ARM repeat"/>
    <property type="match status" value="1"/>
</dbReference>
<evidence type="ECO:0000313" key="1">
    <source>
        <dbReference type="EMBL" id="MFD1370585.1"/>
    </source>
</evidence>
<name>A0ABW4AIR2_9ACTN</name>